<comment type="caution">
    <text evidence="2">The sequence shown here is derived from an EMBL/GenBank/DDBJ whole genome shotgun (WGS) entry which is preliminary data.</text>
</comment>
<evidence type="ECO:0000256" key="1">
    <source>
        <dbReference type="SAM" id="MobiDB-lite"/>
    </source>
</evidence>
<organism evidence="2 3">
    <name type="scientific">Diceros bicornis minor</name>
    <name type="common">South-central black rhinoceros</name>
    <dbReference type="NCBI Taxonomy" id="77932"/>
    <lineage>
        <taxon>Eukaryota</taxon>
        <taxon>Metazoa</taxon>
        <taxon>Chordata</taxon>
        <taxon>Craniata</taxon>
        <taxon>Vertebrata</taxon>
        <taxon>Euteleostomi</taxon>
        <taxon>Mammalia</taxon>
        <taxon>Eutheria</taxon>
        <taxon>Laurasiatheria</taxon>
        <taxon>Perissodactyla</taxon>
        <taxon>Rhinocerotidae</taxon>
        <taxon>Diceros</taxon>
    </lineage>
</organism>
<gene>
    <name evidence="2" type="ORF">HPG69_018354</name>
</gene>
<dbReference type="EMBL" id="JACDTQ010000737">
    <property type="protein sequence ID" value="KAF5927087.1"/>
    <property type="molecule type" value="Genomic_DNA"/>
</dbReference>
<proteinExistence type="predicted"/>
<name>A0A7J7FGI8_DICBM</name>
<reference evidence="2 3" key="1">
    <citation type="journal article" date="2020" name="Mol. Biol. Evol.">
        <title>Interspecific Gene Flow and the Evolution of Specialization in Black and White Rhinoceros.</title>
        <authorList>
            <person name="Moodley Y."/>
            <person name="Westbury M.V."/>
            <person name="Russo I.M."/>
            <person name="Gopalakrishnan S."/>
            <person name="Rakotoarivelo A."/>
            <person name="Olsen R.A."/>
            <person name="Prost S."/>
            <person name="Tunstall T."/>
            <person name="Ryder O.A."/>
            <person name="Dalen L."/>
            <person name="Bruford M.W."/>
        </authorList>
    </citation>
    <scope>NUCLEOTIDE SEQUENCE [LARGE SCALE GENOMIC DNA]</scope>
    <source>
        <strain evidence="2">SBR-YM</strain>
        <tissue evidence="2">Skin</tissue>
    </source>
</reference>
<evidence type="ECO:0000313" key="3">
    <source>
        <dbReference type="Proteomes" id="UP000551758"/>
    </source>
</evidence>
<feature type="compositionally biased region" description="Basic and acidic residues" evidence="1">
    <location>
        <begin position="1"/>
        <end position="13"/>
    </location>
</feature>
<keyword evidence="3" id="KW-1185">Reference proteome</keyword>
<accession>A0A7J7FGI8</accession>
<protein>
    <submittedName>
        <fullName evidence="2">Uncharacterized protein</fullName>
    </submittedName>
</protein>
<feature type="region of interest" description="Disordered" evidence="1">
    <location>
        <begin position="1"/>
        <end position="69"/>
    </location>
</feature>
<dbReference type="Proteomes" id="UP000551758">
    <property type="component" value="Unassembled WGS sequence"/>
</dbReference>
<sequence>MRDGLAESRHDEEPPAGPRGGQPMLGREEGRREGSTPQPPPACLAGRGRCGMEGKGHASGVTLGQSPRMLSRRRIAARGGGARTGEVGRGGACALPQADLHWRRAPAPPSPARCAERTVATERKPELPLQLRTAASGVTVNDEVKSPKFSMIRKEYQKKKERSSLLSDDKRQIIVEEAKIQGMPSHHILAKTIVYIFPCSKHYNECDREV</sequence>
<dbReference type="AlphaFoldDB" id="A0A7J7FGI8"/>
<evidence type="ECO:0000313" key="2">
    <source>
        <dbReference type="EMBL" id="KAF5927087.1"/>
    </source>
</evidence>